<dbReference type="OMA" id="PCTRIHD"/>
<evidence type="ECO:0000256" key="3">
    <source>
        <dbReference type="SAM" id="MobiDB-lite"/>
    </source>
</evidence>
<protein>
    <recommendedName>
        <fullName evidence="6">Luc7-like protein 3</fullName>
    </recommendedName>
</protein>
<keyword evidence="2" id="KW-0175">Coiled coil</keyword>
<feature type="compositionally biased region" description="Basic and acidic residues" evidence="3">
    <location>
        <begin position="301"/>
        <end position="324"/>
    </location>
</feature>
<organism evidence="4 5">
    <name type="scientific">Ceratopteris richardii</name>
    <name type="common">Triangle waterfern</name>
    <dbReference type="NCBI Taxonomy" id="49495"/>
    <lineage>
        <taxon>Eukaryota</taxon>
        <taxon>Viridiplantae</taxon>
        <taxon>Streptophyta</taxon>
        <taxon>Embryophyta</taxon>
        <taxon>Tracheophyta</taxon>
        <taxon>Polypodiopsida</taxon>
        <taxon>Polypodiidae</taxon>
        <taxon>Polypodiales</taxon>
        <taxon>Pteridineae</taxon>
        <taxon>Pteridaceae</taxon>
        <taxon>Parkerioideae</taxon>
        <taxon>Ceratopteris</taxon>
    </lineage>
</organism>
<dbReference type="EMBL" id="CM035414">
    <property type="protein sequence ID" value="KAH7429678.1"/>
    <property type="molecule type" value="Genomic_DNA"/>
</dbReference>
<name>A0A8T2U4Q8_CERRI</name>
<dbReference type="AlphaFoldDB" id="A0A8T2U4Q8"/>
<dbReference type="Proteomes" id="UP000825935">
    <property type="component" value="Chromosome 9"/>
</dbReference>
<sequence>MVDAQRALLDELMGTARNLTDEEKKGFREIRWDDKEVCGCYLIRFCPHDLFVNTKSNLGPCAKIHDPKLKERYLDFFEKSSRHDLYAPRLESELAEFCQRLQVQDLDRKLRRGRERIAQDQDAPPMLPLSAEKSEQLATLEEKMKNLLEQIESLGEEGKVDEAQALMKKVEVLTAEKNALLQQLMLASSQEKKMALCEICGSFLVANDVAERTQSHVTGKQHLGYSMVRDYLAEYREKQDKEKEEEKLANEKRSEERRKRERVSERTRGNGREDFRERGRERDVYYHGAIERDYKHHGRARYADHNGGRERGHDRDRRERDYSRTRSRTGSDSRSPSRHRSRRYSGSPDRMI</sequence>
<dbReference type="GO" id="GO:0005685">
    <property type="term" value="C:U1 snRNP"/>
    <property type="evidence" value="ECO:0007669"/>
    <property type="project" value="InterPro"/>
</dbReference>
<keyword evidence="5" id="KW-1185">Reference proteome</keyword>
<comment type="caution">
    <text evidence="4">The sequence shown here is derived from an EMBL/GenBank/DDBJ whole genome shotgun (WGS) entry which is preliminary data.</text>
</comment>
<accession>A0A8T2U4Q8</accession>
<evidence type="ECO:0000313" key="5">
    <source>
        <dbReference type="Proteomes" id="UP000825935"/>
    </source>
</evidence>
<dbReference type="OrthoDB" id="10266921at2759"/>
<evidence type="ECO:0000256" key="1">
    <source>
        <dbReference type="ARBA" id="ARBA00005655"/>
    </source>
</evidence>
<reference evidence="4" key="1">
    <citation type="submission" date="2021-08" db="EMBL/GenBank/DDBJ databases">
        <title>WGS assembly of Ceratopteris richardii.</title>
        <authorList>
            <person name="Marchant D.B."/>
            <person name="Chen G."/>
            <person name="Jenkins J."/>
            <person name="Shu S."/>
            <person name="Leebens-Mack J."/>
            <person name="Grimwood J."/>
            <person name="Schmutz J."/>
            <person name="Soltis P."/>
            <person name="Soltis D."/>
            <person name="Chen Z.-H."/>
        </authorList>
    </citation>
    <scope>NUCLEOTIDE SEQUENCE</scope>
    <source>
        <strain evidence="4">Whitten #5841</strain>
        <tissue evidence="4">Leaf</tissue>
    </source>
</reference>
<feature type="coiled-coil region" evidence="2">
    <location>
        <begin position="130"/>
        <end position="183"/>
    </location>
</feature>
<proteinExistence type="inferred from homology"/>
<feature type="region of interest" description="Disordered" evidence="3">
    <location>
        <begin position="238"/>
        <end position="275"/>
    </location>
</feature>
<dbReference type="GO" id="GO:0006376">
    <property type="term" value="P:mRNA splice site recognition"/>
    <property type="evidence" value="ECO:0007669"/>
    <property type="project" value="InterPro"/>
</dbReference>
<dbReference type="InterPro" id="IPR004882">
    <property type="entry name" value="Luc7-rel"/>
</dbReference>
<evidence type="ECO:0008006" key="6">
    <source>
        <dbReference type="Google" id="ProtNLM"/>
    </source>
</evidence>
<dbReference type="GO" id="GO:0003729">
    <property type="term" value="F:mRNA binding"/>
    <property type="evidence" value="ECO:0007669"/>
    <property type="project" value="InterPro"/>
</dbReference>
<dbReference type="PANTHER" id="PTHR12375">
    <property type="entry name" value="RNA-BINDING PROTEIN LUC7-RELATED"/>
    <property type="match status" value="1"/>
</dbReference>
<evidence type="ECO:0000313" key="4">
    <source>
        <dbReference type="EMBL" id="KAH7429678.1"/>
    </source>
</evidence>
<gene>
    <name evidence="4" type="ORF">KP509_09G061200</name>
</gene>
<evidence type="ECO:0000256" key="2">
    <source>
        <dbReference type="SAM" id="Coils"/>
    </source>
</evidence>
<dbReference type="Pfam" id="PF03194">
    <property type="entry name" value="LUC7"/>
    <property type="match status" value="1"/>
</dbReference>
<feature type="region of interest" description="Disordered" evidence="3">
    <location>
        <begin position="294"/>
        <end position="352"/>
    </location>
</feature>
<comment type="similarity">
    <text evidence="1">Belongs to the Luc7 family.</text>
</comment>